<dbReference type="RefSeq" id="WP_087059213.1">
    <property type="nucleotide sequence ID" value="NZ_FUKW01000117.1"/>
</dbReference>
<dbReference type="EMBL" id="FUKW01000117">
    <property type="protein sequence ID" value="SJN40073.1"/>
    <property type="molecule type" value="Genomic_DNA"/>
</dbReference>
<evidence type="ECO:0000313" key="2">
    <source>
        <dbReference type="Proteomes" id="UP000195611"/>
    </source>
</evidence>
<accession>A0A1R4K7U4</accession>
<protein>
    <submittedName>
        <fullName evidence="1">Rep</fullName>
    </submittedName>
</protein>
<reference evidence="1 2" key="1">
    <citation type="submission" date="2017-02" db="EMBL/GenBank/DDBJ databases">
        <authorList>
            <person name="Peterson S.W."/>
        </authorList>
    </citation>
    <scope>NUCLEOTIDE SEQUENCE [LARGE SCALE GENOMIC DNA]</scope>
    <source>
        <strain evidence="1 2">42ea</strain>
    </source>
</reference>
<proteinExistence type="predicted"/>
<evidence type="ECO:0000313" key="1">
    <source>
        <dbReference type="EMBL" id="SJN40073.1"/>
    </source>
</evidence>
<gene>
    <name evidence="1" type="ORF">FM115_08385</name>
</gene>
<sequence length="459" mass="55040">MSNNIEDKKGNYEVVRNILSSRYQEVNGYDFYRYIFPDNQNLGELSGNYSKPNAIYLYRDEEEEDPDRTYRRRIMLNDTWEDDYMNYVECNHKTLCSGLAYRDKKNRLENAQQMNALVFDLDSVGENELENLLLRMSKKPGLRTLPEPTFIVMSGTGLHIYYVFDRPVALYPNIKLQMKALKYDLTFKMWEYKATSKEKQIQYQSINQGFRMVGSINDKYNLPVIAFKIGDKVSLDYVNSYVDVKENMVDVNRQFRPSQYSKEEAREKFPEWYERVIVKGDKRAKKWDIKRDLYDWWLKQSYKVKGGHRYFYLMCMVIYAFKCNIPKEEVEEDMNEKFEELKDIEHSNPLTKEDLYTALEVYHREYYNFTIDDIEKLTDIRIERNKRNYRTQKQHLQIARSTRDIIHENWREGNGRPKGSGTKESLVKEYIEENPNDNPTEIARALNISRPTVYKYMKN</sequence>
<dbReference type="Proteomes" id="UP000195611">
    <property type="component" value="Unassembled WGS sequence"/>
</dbReference>
<name>A0A1R4K7U4_9LACT</name>
<dbReference type="AlphaFoldDB" id="A0A1R4K7U4"/>
<organism evidence="1 2">
    <name type="scientific">Marinilactibacillus psychrotolerans 42ea</name>
    <dbReference type="NCBI Taxonomy" id="1255609"/>
    <lineage>
        <taxon>Bacteria</taxon>
        <taxon>Bacillati</taxon>
        <taxon>Bacillota</taxon>
        <taxon>Bacilli</taxon>
        <taxon>Lactobacillales</taxon>
        <taxon>Carnobacteriaceae</taxon>
        <taxon>Marinilactibacillus</taxon>
    </lineage>
</organism>